<dbReference type="Pfam" id="PF00163">
    <property type="entry name" value="Ribosomal_S4"/>
    <property type="match status" value="1"/>
</dbReference>
<dbReference type="InterPro" id="IPR036986">
    <property type="entry name" value="S4_RNA-bd_sf"/>
</dbReference>
<dbReference type="PANTHER" id="PTHR11831:SF4">
    <property type="entry name" value="SMALL RIBOSOMAL SUBUNIT PROTEIN US4M"/>
    <property type="match status" value="1"/>
</dbReference>
<dbReference type="HOGENOM" id="CLU_092403_0_2_6"/>
<dbReference type="PANTHER" id="PTHR11831">
    <property type="entry name" value="30S 40S RIBOSOMAL PROTEIN"/>
    <property type="match status" value="1"/>
</dbReference>
<comment type="function">
    <text evidence="7">One of the primary rRNA binding proteins, it binds directly to 16S rRNA where it nucleates assembly of the body of the 30S subunit.</text>
</comment>
<accession>I3CIJ9</accession>
<dbReference type="InterPro" id="IPR002942">
    <property type="entry name" value="S4_RNA-bd"/>
</dbReference>
<dbReference type="SUPFAM" id="SSF55174">
    <property type="entry name" value="Alpha-L RNA-binding motif"/>
    <property type="match status" value="1"/>
</dbReference>
<protein>
    <recommendedName>
        <fullName evidence="6 7">Small ribosomal subunit protein uS4</fullName>
    </recommendedName>
</protein>
<dbReference type="GO" id="GO:0006412">
    <property type="term" value="P:translation"/>
    <property type="evidence" value="ECO:0007669"/>
    <property type="project" value="UniProtKB-UniRule"/>
</dbReference>
<dbReference type="OrthoDB" id="9803672at2"/>
<dbReference type="GO" id="GO:0042274">
    <property type="term" value="P:ribosomal small subunit biogenesis"/>
    <property type="evidence" value="ECO:0007669"/>
    <property type="project" value="TreeGrafter"/>
</dbReference>
<dbReference type="PROSITE" id="PS00632">
    <property type="entry name" value="RIBOSOMAL_S4"/>
    <property type="match status" value="1"/>
</dbReference>
<dbReference type="Gene3D" id="3.10.290.10">
    <property type="entry name" value="RNA-binding S4 domain"/>
    <property type="match status" value="1"/>
</dbReference>
<dbReference type="Pfam" id="PF01479">
    <property type="entry name" value="S4"/>
    <property type="match status" value="1"/>
</dbReference>
<comment type="similarity">
    <text evidence="1 7 8">Belongs to the universal ribosomal protein uS4 family.</text>
</comment>
<organism evidence="11 12">
    <name type="scientific">Beggiatoa alba B18LD</name>
    <dbReference type="NCBI Taxonomy" id="395493"/>
    <lineage>
        <taxon>Bacteria</taxon>
        <taxon>Pseudomonadati</taxon>
        <taxon>Pseudomonadota</taxon>
        <taxon>Gammaproteobacteria</taxon>
        <taxon>Thiotrichales</taxon>
        <taxon>Thiotrichaceae</taxon>
        <taxon>Beggiatoa</taxon>
    </lineage>
</organism>
<dbReference type="Gene3D" id="1.10.1050.10">
    <property type="entry name" value="Ribosomal Protein S4 Delta 41, Chain A, domain 1"/>
    <property type="match status" value="1"/>
</dbReference>
<keyword evidence="3 7" id="KW-0694">RNA-binding</keyword>
<evidence type="ECO:0000256" key="6">
    <source>
        <dbReference type="ARBA" id="ARBA00035254"/>
    </source>
</evidence>
<proteinExistence type="inferred from homology"/>
<dbReference type="InterPro" id="IPR005709">
    <property type="entry name" value="Ribosomal_uS4_bac-type"/>
</dbReference>
<evidence type="ECO:0000256" key="5">
    <source>
        <dbReference type="ARBA" id="ARBA00023274"/>
    </source>
</evidence>
<sequence length="206" mass="23555">MARYLGPKCKLSRREGTDLFLKSRARALDSKCKLDKVPGQHGDKRQRLSDYASQLREKQKLRRIYGILERQFHNYYTKASSMKGSTGENLLHLLECRLDNVVYRMGFAATRAEARQLVSHKAIVINEQCVNIPSYQVKAGDVVAVREKSRNQLRIKSALSSAEEYGFPEWVDVDVSKMQGVFKTAPARMELPSDINEQLVVELYSK</sequence>
<dbReference type="CDD" id="cd00165">
    <property type="entry name" value="S4"/>
    <property type="match status" value="1"/>
</dbReference>
<evidence type="ECO:0000256" key="7">
    <source>
        <dbReference type="HAMAP-Rule" id="MF_01306"/>
    </source>
</evidence>
<name>I3CIJ9_9GAMM</name>
<keyword evidence="4 7" id="KW-0689">Ribosomal protein</keyword>
<dbReference type="GO" id="GO:0003735">
    <property type="term" value="F:structural constituent of ribosome"/>
    <property type="evidence" value="ECO:0007669"/>
    <property type="project" value="InterPro"/>
</dbReference>
<dbReference type="PROSITE" id="PS50889">
    <property type="entry name" value="S4"/>
    <property type="match status" value="1"/>
</dbReference>
<comment type="subunit">
    <text evidence="7">Part of the 30S ribosomal subunit. Contacts protein S5. The interaction surface between S4 and S5 is involved in control of translational fidelity.</text>
</comment>
<evidence type="ECO:0000256" key="2">
    <source>
        <dbReference type="ARBA" id="ARBA00022730"/>
    </source>
</evidence>
<dbReference type="NCBIfam" id="NF003717">
    <property type="entry name" value="PRK05327.1"/>
    <property type="match status" value="1"/>
</dbReference>
<evidence type="ECO:0000256" key="3">
    <source>
        <dbReference type="ARBA" id="ARBA00022884"/>
    </source>
</evidence>
<keyword evidence="5 7" id="KW-0687">Ribonucleoprotein</keyword>
<dbReference type="GO" id="GO:0019843">
    <property type="term" value="F:rRNA binding"/>
    <property type="evidence" value="ECO:0007669"/>
    <property type="project" value="UniProtKB-UniRule"/>
</dbReference>
<dbReference type="eggNOG" id="COG0522">
    <property type="taxonomic scope" value="Bacteria"/>
</dbReference>
<dbReference type="HAMAP" id="MF_01306_B">
    <property type="entry name" value="Ribosomal_uS4_B"/>
    <property type="match status" value="1"/>
</dbReference>
<reference evidence="11 12" key="1">
    <citation type="submission" date="2011-11" db="EMBL/GenBank/DDBJ databases">
        <title>Improved High-Quality Draft sequence of Beggiatoa alba B18lD.</title>
        <authorList>
            <consortium name="US DOE Joint Genome Institute"/>
            <person name="Lucas S."/>
            <person name="Han J."/>
            <person name="Lapidus A."/>
            <person name="Cheng J.-F."/>
            <person name="Goodwin L."/>
            <person name="Pitluck S."/>
            <person name="Peters L."/>
            <person name="Mikhailova N."/>
            <person name="Held B."/>
            <person name="Detter J.C."/>
            <person name="Han C."/>
            <person name="Tapia R."/>
            <person name="Land M."/>
            <person name="Hauser L."/>
            <person name="Kyrpides N."/>
            <person name="Ivanova N."/>
            <person name="Pagani I."/>
            <person name="Samuel K."/>
            <person name="Teske A."/>
            <person name="Mueller J."/>
            <person name="Woyke T."/>
        </authorList>
    </citation>
    <scope>NUCLEOTIDE SEQUENCE [LARGE SCALE GENOMIC DNA]</scope>
    <source>
        <strain evidence="11 12">B18LD</strain>
    </source>
</reference>
<dbReference type="InterPro" id="IPR018079">
    <property type="entry name" value="Ribosomal_uS4_CS"/>
</dbReference>
<evidence type="ECO:0000256" key="4">
    <source>
        <dbReference type="ARBA" id="ARBA00022980"/>
    </source>
</evidence>
<dbReference type="SMART" id="SM00363">
    <property type="entry name" value="S4"/>
    <property type="match status" value="1"/>
</dbReference>
<dbReference type="Proteomes" id="UP000005744">
    <property type="component" value="Unassembled WGS sequence"/>
</dbReference>
<evidence type="ECO:0000313" key="11">
    <source>
        <dbReference type="EMBL" id="EIJ43442.1"/>
    </source>
</evidence>
<dbReference type="AlphaFoldDB" id="I3CIJ9"/>
<dbReference type="InterPro" id="IPR022801">
    <property type="entry name" value="Ribosomal_uS4"/>
</dbReference>
<dbReference type="FunFam" id="3.10.290.10:FF:000001">
    <property type="entry name" value="30S ribosomal protein S4"/>
    <property type="match status" value="1"/>
</dbReference>
<evidence type="ECO:0000313" key="12">
    <source>
        <dbReference type="Proteomes" id="UP000005744"/>
    </source>
</evidence>
<feature type="domain" description="Small ribosomal subunit protein uS4 N-terminal" evidence="10">
    <location>
        <begin position="3"/>
        <end position="95"/>
    </location>
</feature>
<dbReference type="InterPro" id="IPR001912">
    <property type="entry name" value="Ribosomal_uS4_N"/>
</dbReference>
<comment type="function">
    <text evidence="7">With S5 and S12 plays an important role in translational accuracy.</text>
</comment>
<dbReference type="NCBIfam" id="TIGR01017">
    <property type="entry name" value="rpsD_bact"/>
    <property type="match status" value="1"/>
</dbReference>
<dbReference type="STRING" id="395493.BegalDRAFT_2600"/>
<dbReference type="FunFam" id="1.10.1050.10:FF:000001">
    <property type="entry name" value="30S ribosomal protein S4"/>
    <property type="match status" value="1"/>
</dbReference>
<evidence type="ECO:0000256" key="1">
    <source>
        <dbReference type="ARBA" id="ARBA00007465"/>
    </source>
</evidence>
<evidence type="ECO:0000259" key="10">
    <source>
        <dbReference type="SMART" id="SM01390"/>
    </source>
</evidence>
<dbReference type="EMBL" id="JH600070">
    <property type="protein sequence ID" value="EIJ43442.1"/>
    <property type="molecule type" value="Genomic_DNA"/>
</dbReference>
<dbReference type="SMART" id="SM01390">
    <property type="entry name" value="Ribosomal_S4"/>
    <property type="match status" value="1"/>
</dbReference>
<evidence type="ECO:0000256" key="8">
    <source>
        <dbReference type="RuleBase" id="RU003699"/>
    </source>
</evidence>
<keyword evidence="12" id="KW-1185">Reference proteome</keyword>
<keyword evidence="2 7" id="KW-0699">rRNA-binding</keyword>
<evidence type="ECO:0000259" key="9">
    <source>
        <dbReference type="SMART" id="SM00363"/>
    </source>
</evidence>
<dbReference type="GO" id="GO:0015935">
    <property type="term" value="C:small ribosomal subunit"/>
    <property type="evidence" value="ECO:0007669"/>
    <property type="project" value="InterPro"/>
</dbReference>
<dbReference type="RefSeq" id="WP_002690615.1">
    <property type="nucleotide sequence ID" value="NZ_JH600070.1"/>
</dbReference>
<gene>
    <name evidence="7" type="primary">rpsD</name>
    <name evidence="11" type="ORF">BegalDRAFT_2600</name>
</gene>
<feature type="domain" description="RNA-binding S4" evidence="9">
    <location>
        <begin position="96"/>
        <end position="160"/>
    </location>
</feature>